<dbReference type="PANTHER" id="PTHR12461">
    <property type="entry name" value="HYPOXIA-INDUCIBLE FACTOR 1 ALPHA INHIBITOR-RELATED"/>
    <property type="match status" value="1"/>
</dbReference>
<dbReference type="InterPro" id="IPR003347">
    <property type="entry name" value="JmjC_dom"/>
</dbReference>
<proteinExistence type="predicted"/>
<dbReference type="EMBL" id="ML987189">
    <property type="protein sequence ID" value="KAF2255883.1"/>
    <property type="molecule type" value="Genomic_DNA"/>
</dbReference>
<dbReference type="RefSeq" id="XP_033690887.1">
    <property type="nucleotide sequence ID" value="XM_033825400.1"/>
</dbReference>
<dbReference type="PANTHER" id="PTHR12461:SF105">
    <property type="entry name" value="HYPOXIA-INDUCIBLE FACTOR 1-ALPHA INHIBITOR"/>
    <property type="match status" value="1"/>
</dbReference>
<dbReference type="Pfam" id="PF13621">
    <property type="entry name" value="Cupin_8"/>
    <property type="match status" value="1"/>
</dbReference>
<dbReference type="Gene3D" id="2.60.120.650">
    <property type="entry name" value="Cupin"/>
    <property type="match status" value="1"/>
</dbReference>
<accession>A0A6A6J344</accession>
<keyword evidence="3" id="KW-1185">Reference proteome</keyword>
<gene>
    <name evidence="2" type="ORF">BU26DRAFT_471797</name>
</gene>
<organism evidence="2 3">
    <name type="scientific">Trematosphaeria pertusa</name>
    <dbReference type="NCBI Taxonomy" id="390896"/>
    <lineage>
        <taxon>Eukaryota</taxon>
        <taxon>Fungi</taxon>
        <taxon>Dikarya</taxon>
        <taxon>Ascomycota</taxon>
        <taxon>Pezizomycotina</taxon>
        <taxon>Dothideomycetes</taxon>
        <taxon>Pleosporomycetidae</taxon>
        <taxon>Pleosporales</taxon>
        <taxon>Massarineae</taxon>
        <taxon>Trematosphaeriaceae</taxon>
        <taxon>Trematosphaeria</taxon>
    </lineage>
</organism>
<dbReference type="AlphaFoldDB" id="A0A6A6J344"/>
<evidence type="ECO:0000313" key="2">
    <source>
        <dbReference type="EMBL" id="KAF2255883.1"/>
    </source>
</evidence>
<dbReference type="PROSITE" id="PS51184">
    <property type="entry name" value="JMJC"/>
    <property type="match status" value="1"/>
</dbReference>
<evidence type="ECO:0000259" key="1">
    <source>
        <dbReference type="PROSITE" id="PS51184"/>
    </source>
</evidence>
<dbReference type="InterPro" id="IPR041667">
    <property type="entry name" value="Cupin_8"/>
</dbReference>
<evidence type="ECO:0000313" key="3">
    <source>
        <dbReference type="Proteomes" id="UP000800094"/>
    </source>
</evidence>
<protein>
    <submittedName>
        <fullName evidence="2">Clavaminate synthase-like protein</fullName>
    </submittedName>
</protein>
<dbReference type="SMART" id="SM00558">
    <property type="entry name" value="JmjC"/>
    <property type="match status" value="1"/>
</dbReference>
<feature type="domain" description="JmjC" evidence="1">
    <location>
        <begin position="137"/>
        <end position="288"/>
    </location>
</feature>
<sequence length="288" mass="32165">MSRTPRVRFRNTQARFISTGNGFRPVKIAGRLCGKDVDNFSPNEPVVFKKRFSDMPAIARWFVPSSKEKGFHELKLSYLEQYGSTIVPLELTRHHANDSDAKQQSTFERFEAPLSLLLSHITSSDKSLALYLAQCSLADLPSDLQADLPTPSLVSRIGRGDIYASSLWMGRPPTRTPLHRDPNPNLFVQLAGRKVIRLMKPEDGKAVYERSRVGRGHANMRGEEMMAGEELERLESVVWHNGSEASGCVDGIEATLESGDALFVPLGWWHAVRGIGSGANASVNWWFR</sequence>
<dbReference type="GeneID" id="54578730"/>
<dbReference type="Proteomes" id="UP000800094">
    <property type="component" value="Unassembled WGS sequence"/>
</dbReference>
<reference evidence="2" key="1">
    <citation type="journal article" date="2020" name="Stud. Mycol.">
        <title>101 Dothideomycetes genomes: a test case for predicting lifestyles and emergence of pathogens.</title>
        <authorList>
            <person name="Haridas S."/>
            <person name="Albert R."/>
            <person name="Binder M."/>
            <person name="Bloem J."/>
            <person name="Labutti K."/>
            <person name="Salamov A."/>
            <person name="Andreopoulos B."/>
            <person name="Baker S."/>
            <person name="Barry K."/>
            <person name="Bills G."/>
            <person name="Bluhm B."/>
            <person name="Cannon C."/>
            <person name="Castanera R."/>
            <person name="Culley D."/>
            <person name="Daum C."/>
            <person name="Ezra D."/>
            <person name="Gonzalez J."/>
            <person name="Henrissat B."/>
            <person name="Kuo A."/>
            <person name="Liang C."/>
            <person name="Lipzen A."/>
            <person name="Lutzoni F."/>
            <person name="Magnuson J."/>
            <person name="Mondo S."/>
            <person name="Nolan M."/>
            <person name="Ohm R."/>
            <person name="Pangilinan J."/>
            <person name="Park H.-J."/>
            <person name="Ramirez L."/>
            <person name="Alfaro M."/>
            <person name="Sun H."/>
            <person name="Tritt A."/>
            <person name="Yoshinaga Y."/>
            <person name="Zwiers L.-H."/>
            <person name="Turgeon B."/>
            <person name="Goodwin S."/>
            <person name="Spatafora J."/>
            <person name="Crous P."/>
            <person name="Grigoriev I."/>
        </authorList>
    </citation>
    <scope>NUCLEOTIDE SEQUENCE</scope>
    <source>
        <strain evidence="2">CBS 122368</strain>
    </source>
</reference>
<name>A0A6A6J344_9PLEO</name>
<dbReference type="SUPFAM" id="SSF51197">
    <property type="entry name" value="Clavaminate synthase-like"/>
    <property type="match status" value="1"/>
</dbReference>
<dbReference type="OrthoDB" id="263283at2759"/>